<dbReference type="PANTHER" id="PTHR13382">
    <property type="entry name" value="MITOCHONDRIAL ATP SYNTHASE COUPLING FACTOR B"/>
    <property type="match status" value="1"/>
</dbReference>
<dbReference type="InterPro" id="IPR032675">
    <property type="entry name" value="LRR_dom_sf"/>
</dbReference>
<dbReference type="Pfam" id="PF12937">
    <property type="entry name" value="F-box-like"/>
    <property type="match status" value="1"/>
</dbReference>
<evidence type="ECO:0000256" key="1">
    <source>
        <dbReference type="SAM" id="MobiDB-lite"/>
    </source>
</evidence>
<name>A0A9P3LRJ4_9FUNG</name>
<evidence type="ECO:0000313" key="4">
    <source>
        <dbReference type="Proteomes" id="UP000827284"/>
    </source>
</evidence>
<protein>
    <recommendedName>
        <fullName evidence="2">F-box domain-containing protein</fullName>
    </recommendedName>
</protein>
<comment type="caution">
    <text evidence="3">The sequence shown here is derived from an EMBL/GenBank/DDBJ whole genome shotgun (WGS) entry which is preliminary data.</text>
</comment>
<dbReference type="OrthoDB" id="421226at2759"/>
<feature type="region of interest" description="Disordered" evidence="1">
    <location>
        <begin position="90"/>
        <end position="144"/>
    </location>
</feature>
<dbReference type="SUPFAM" id="SSF52047">
    <property type="entry name" value="RNI-like"/>
    <property type="match status" value="1"/>
</dbReference>
<accession>A0A9P3LRJ4</accession>
<dbReference type="PROSITE" id="PS50181">
    <property type="entry name" value="FBOX"/>
    <property type="match status" value="1"/>
</dbReference>
<reference evidence="3" key="2">
    <citation type="journal article" date="2022" name="Microbiol. Resour. Announc.">
        <title>Whole-Genome Sequence of Entomortierella parvispora E1425, a Mucoromycotan Fungus Associated with Burkholderiaceae-Related Endosymbiotic Bacteria.</title>
        <authorList>
            <person name="Herlambang A."/>
            <person name="Guo Y."/>
            <person name="Takashima Y."/>
            <person name="Narisawa K."/>
            <person name="Ohta H."/>
            <person name="Nishizawa T."/>
        </authorList>
    </citation>
    <scope>NUCLEOTIDE SEQUENCE</scope>
    <source>
        <strain evidence="3">E1425</strain>
    </source>
</reference>
<organism evidence="3 4">
    <name type="scientific">Entomortierella parvispora</name>
    <dbReference type="NCBI Taxonomy" id="205924"/>
    <lineage>
        <taxon>Eukaryota</taxon>
        <taxon>Fungi</taxon>
        <taxon>Fungi incertae sedis</taxon>
        <taxon>Mucoromycota</taxon>
        <taxon>Mortierellomycotina</taxon>
        <taxon>Mortierellomycetes</taxon>
        <taxon>Mortierellales</taxon>
        <taxon>Mortierellaceae</taxon>
        <taxon>Entomortierella</taxon>
    </lineage>
</organism>
<sequence length="570" mass="62585">MNLDNGINATKNNIAKDIHTPKDVFDVIPLEILDQILGHLDHASLYNCLTLSTRWSDRVVPHLWASPWMMYYISWTKMICIVAKSAEKAQKQTDKTTASVDAGRESKRASQKVGLSENESGSCFIPSPQVQHQNDGHGSVSRDSALDTHTAQRWRFREEGGGNTMRFTRGYTDSFAEEDDDRSDSDAHVEMDGMWKEEDTRRPLLPKAARPSSLPFDAVVLSSHNGSTTTLRAPRTTLGYGDYIRTLDFSQLYYIISDQFLSHLLPLTPNLVSLTIHSPKQLSDLSLILLAASCPQLSLLDLAGCTKITNRGLDALLENCGNMSSLNLANGTRALSDRTLEGIAKRWGRTLKSLNLANTSSGSAMGSSTMVTGATSTTTARDEENLGSFSVQDPGLLTIAIHCRSLQSLNISQCILHCSPSSTYSSSPALSPPSSPTSQFSSSFTSISLSSGSPNSNDTPEKGTLEAFLSQLPPSLQVLNLRSCFDLSDKGLIALARACPDLRELDITACSLVTDWGVRAIGEGCRQFETLIMDDRYGRVTDQLLKSFPPWGDQLLQRRVMLGWRYSRIF</sequence>
<dbReference type="Gene3D" id="3.80.10.10">
    <property type="entry name" value="Ribonuclease Inhibitor"/>
    <property type="match status" value="2"/>
</dbReference>
<dbReference type="Pfam" id="PF13516">
    <property type="entry name" value="LRR_6"/>
    <property type="match status" value="1"/>
</dbReference>
<dbReference type="InterPro" id="IPR036047">
    <property type="entry name" value="F-box-like_dom_sf"/>
</dbReference>
<evidence type="ECO:0000313" key="3">
    <source>
        <dbReference type="EMBL" id="GJJ68018.1"/>
    </source>
</evidence>
<dbReference type="EMBL" id="BQFW01000001">
    <property type="protein sequence ID" value="GJJ68018.1"/>
    <property type="molecule type" value="Genomic_DNA"/>
</dbReference>
<dbReference type="InterPro" id="IPR001810">
    <property type="entry name" value="F-box_dom"/>
</dbReference>
<dbReference type="SUPFAM" id="SSF81383">
    <property type="entry name" value="F-box domain"/>
    <property type="match status" value="1"/>
</dbReference>
<dbReference type="Gene3D" id="1.20.1280.50">
    <property type="match status" value="1"/>
</dbReference>
<evidence type="ECO:0000259" key="2">
    <source>
        <dbReference type="PROSITE" id="PS50181"/>
    </source>
</evidence>
<reference evidence="3" key="1">
    <citation type="submission" date="2021-11" db="EMBL/GenBank/DDBJ databases">
        <authorList>
            <person name="Herlambang A."/>
            <person name="Guo Y."/>
            <person name="Takashima Y."/>
            <person name="Nishizawa T."/>
        </authorList>
    </citation>
    <scope>NUCLEOTIDE SEQUENCE</scope>
    <source>
        <strain evidence="3">E1425</strain>
    </source>
</reference>
<dbReference type="InterPro" id="IPR001611">
    <property type="entry name" value="Leu-rich_rpt"/>
</dbReference>
<feature type="domain" description="F-box" evidence="2">
    <location>
        <begin position="22"/>
        <end position="71"/>
    </location>
</feature>
<feature type="compositionally biased region" description="Low complexity" evidence="1">
    <location>
        <begin position="436"/>
        <end position="456"/>
    </location>
</feature>
<dbReference type="InterPro" id="IPR050648">
    <property type="entry name" value="F-box_LRR-repeat"/>
</dbReference>
<feature type="region of interest" description="Disordered" evidence="1">
    <location>
        <begin position="426"/>
        <end position="462"/>
    </location>
</feature>
<dbReference type="Proteomes" id="UP000827284">
    <property type="component" value="Unassembled WGS sequence"/>
</dbReference>
<dbReference type="AlphaFoldDB" id="A0A9P3LRJ4"/>
<dbReference type="InterPro" id="IPR006553">
    <property type="entry name" value="Leu-rich_rpt_Cys-con_subtyp"/>
</dbReference>
<dbReference type="SMART" id="SM00367">
    <property type="entry name" value="LRR_CC"/>
    <property type="match status" value="5"/>
</dbReference>
<keyword evidence="4" id="KW-1185">Reference proteome</keyword>
<gene>
    <name evidence="3" type="ORF">EMPS_00364</name>
</gene>
<dbReference type="GO" id="GO:0005737">
    <property type="term" value="C:cytoplasm"/>
    <property type="evidence" value="ECO:0007669"/>
    <property type="project" value="TreeGrafter"/>
</dbReference>
<proteinExistence type="predicted"/>